<dbReference type="GO" id="GO:0032216">
    <property type="term" value="F:glucosaminyl-phosphatidylinositol O-acyltransferase activity"/>
    <property type="evidence" value="ECO:0007669"/>
    <property type="project" value="TreeGrafter"/>
</dbReference>
<evidence type="ECO:0000313" key="11">
    <source>
        <dbReference type="Proteomes" id="UP000054248"/>
    </source>
</evidence>
<keyword evidence="6 8" id="KW-1133">Transmembrane helix</keyword>
<comment type="subcellular location">
    <subcellularLocation>
        <location evidence="8">Endoplasmic reticulum membrane</location>
        <topology evidence="8">Multi-pass membrane protein</topology>
    </subcellularLocation>
    <subcellularLocation>
        <location evidence="1">Membrane</location>
        <topology evidence="1">Multi-pass membrane protein</topology>
    </subcellularLocation>
</comment>
<feature type="transmembrane region" description="Helical" evidence="8">
    <location>
        <begin position="82"/>
        <end position="103"/>
    </location>
</feature>
<dbReference type="EMBL" id="KN823783">
    <property type="protein sequence ID" value="KIO15858.1"/>
    <property type="molecule type" value="Genomic_DNA"/>
</dbReference>
<proteinExistence type="inferred from homology"/>
<comment type="similarity">
    <text evidence="3 8">Belongs to the PIGW family.</text>
</comment>
<evidence type="ECO:0000256" key="9">
    <source>
        <dbReference type="SAM" id="MobiDB-lite"/>
    </source>
</evidence>
<reference evidence="11" key="2">
    <citation type="submission" date="2015-01" db="EMBL/GenBank/DDBJ databases">
        <title>Evolutionary Origins and Diversification of the Mycorrhizal Mutualists.</title>
        <authorList>
            <consortium name="DOE Joint Genome Institute"/>
            <consortium name="Mycorrhizal Genomics Consortium"/>
            <person name="Kohler A."/>
            <person name="Kuo A."/>
            <person name="Nagy L.G."/>
            <person name="Floudas D."/>
            <person name="Copeland A."/>
            <person name="Barry K.W."/>
            <person name="Cichocki N."/>
            <person name="Veneault-Fourrey C."/>
            <person name="LaButti K."/>
            <person name="Lindquist E.A."/>
            <person name="Lipzen A."/>
            <person name="Lundell T."/>
            <person name="Morin E."/>
            <person name="Murat C."/>
            <person name="Riley R."/>
            <person name="Ohm R."/>
            <person name="Sun H."/>
            <person name="Tunlid A."/>
            <person name="Henrissat B."/>
            <person name="Grigoriev I.V."/>
            <person name="Hibbett D.S."/>
            <person name="Martin F."/>
        </authorList>
    </citation>
    <scope>NUCLEOTIDE SEQUENCE [LARGE SCALE GENOMIC DNA]</scope>
    <source>
        <strain evidence="11">MUT 4182</strain>
    </source>
</reference>
<dbReference type="AlphaFoldDB" id="A0A0C3K398"/>
<feature type="non-terminal residue" evidence="10">
    <location>
        <position position="524"/>
    </location>
</feature>
<accession>A0A0C3K398</accession>
<keyword evidence="4 8" id="KW-0337">GPI-anchor biosynthesis</keyword>
<evidence type="ECO:0000256" key="1">
    <source>
        <dbReference type="ARBA" id="ARBA00004141"/>
    </source>
</evidence>
<evidence type="ECO:0000256" key="3">
    <source>
        <dbReference type="ARBA" id="ARBA00007559"/>
    </source>
</evidence>
<name>A0A0C3K398_9AGAM</name>
<protein>
    <recommendedName>
        <fullName evidence="8">GPI-anchored wall transfer protein</fullName>
        <ecNumber evidence="8">2.3.-.-</ecNumber>
    </recommendedName>
</protein>
<keyword evidence="8" id="KW-0012">Acyltransferase</keyword>
<dbReference type="GO" id="GO:0072659">
    <property type="term" value="P:protein localization to plasma membrane"/>
    <property type="evidence" value="ECO:0007669"/>
    <property type="project" value="TreeGrafter"/>
</dbReference>
<feature type="compositionally biased region" description="Basic and acidic residues" evidence="9">
    <location>
        <begin position="447"/>
        <end position="458"/>
    </location>
</feature>
<dbReference type="UniPathway" id="UPA00196"/>
<keyword evidence="8" id="KW-0256">Endoplasmic reticulum</keyword>
<comment type="caution">
    <text evidence="8">Lacks conserved residue(s) required for the propagation of feature annotation.</text>
</comment>
<dbReference type="EC" id="2.3.-.-" evidence="8"/>
<comment type="function">
    <text evidence="8">A acetyltransferase, which acetylates the inositol ring of phosphatidylinositol during biosynthesis of GPI-anchor.</text>
</comment>
<keyword evidence="7 8" id="KW-0472">Membrane</keyword>
<dbReference type="STRING" id="1051891.A0A0C3K398"/>
<dbReference type="GO" id="GO:0005789">
    <property type="term" value="C:endoplasmic reticulum membrane"/>
    <property type="evidence" value="ECO:0007669"/>
    <property type="project" value="UniProtKB-SubCell"/>
</dbReference>
<dbReference type="InterPro" id="IPR009447">
    <property type="entry name" value="PIGW/GWT1"/>
</dbReference>
<feature type="transmembrane region" description="Helical" evidence="8">
    <location>
        <begin position="312"/>
        <end position="330"/>
    </location>
</feature>
<keyword evidence="5 8" id="KW-0812">Transmembrane</keyword>
<dbReference type="OrthoDB" id="15270at2759"/>
<dbReference type="Proteomes" id="UP000054248">
    <property type="component" value="Unassembled WGS sequence"/>
</dbReference>
<feature type="transmembrane region" description="Helical" evidence="8">
    <location>
        <begin position="58"/>
        <end position="76"/>
    </location>
</feature>
<dbReference type="GO" id="GO:0006506">
    <property type="term" value="P:GPI anchor biosynthetic process"/>
    <property type="evidence" value="ECO:0007669"/>
    <property type="project" value="UniProtKB-UniPathway"/>
</dbReference>
<evidence type="ECO:0000256" key="2">
    <source>
        <dbReference type="ARBA" id="ARBA00004687"/>
    </source>
</evidence>
<evidence type="ECO:0000256" key="6">
    <source>
        <dbReference type="ARBA" id="ARBA00022989"/>
    </source>
</evidence>
<organism evidence="10 11">
    <name type="scientific">Tulasnella calospora MUT 4182</name>
    <dbReference type="NCBI Taxonomy" id="1051891"/>
    <lineage>
        <taxon>Eukaryota</taxon>
        <taxon>Fungi</taxon>
        <taxon>Dikarya</taxon>
        <taxon>Basidiomycota</taxon>
        <taxon>Agaricomycotina</taxon>
        <taxon>Agaricomycetes</taxon>
        <taxon>Cantharellales</taxon>
        <taxon>Tulasnellaceae</taxon>
        <taxon>Tulasnella</taxon>
    </lineage>
</organism>
<dbReference type="HOGENOM" id="CLU_020802_1_0_1"/>
<evidence type="ECO:0000256" key="7">
    <source>
        <dbReference type="ARBA" id="ARBA00023136"/>
    </source>
</evidence>
<dbReference type="PANTHER" id="PTHR20661">
    <property type="entry name" value="PHOSPHATIDYLINOSITOL-GLYCAN BIOSYNTHESIS CLASS W PROTEIN"/>
    <property type="match status" value="1"/>
</dbReference>
<gene>
    <name evidence="10" type="ORF">M407DRAFT_235260</name>
</gene>
<evidence type="ECO:0000313" key="10">
    <source>
        <dbReference type="EMBL" id="KIO15858.1"/>
    </source>
</evidence>
<dbReference type="PIRSF" id="PIRSF017321">
    <property type="entry name" value="GWT1"/>
    <property type="match status" value="1"/>
</dbReference>
<evidence type="ECO:0000256" key="8">
    <source>
        <dbReference type="RuleBase" id="RU280819"/>
    </source>
</evidence>
<keyword evidence="8" id="KW-0808">Transferase</keyword>
<feature type="transmembrane region" description="Helical" evidence="8">
    <location>
        <begin position="142"/>
        <end position="163"/>
    </location>
</feature>
<dbReference type="Pfam" id="PF06423">
    <property type="entry name" value="GWT1"/>
    <property type="match status" value="1"/>
</dbReference>
<feature type="transmembrane region" description="Helical" evidence="8">
    <location>
        <begin position="242"/>
        <end position="260"/>
    </location>
</feature>
<feature type="transmembrane region" description="Helical" evidence="8">
    <location>
        <begin position="20"/>
        <end position="38"/>
    </location>
</feature>
<feature type="region of interest" description="Disordered" evidence="9">
    <location>
        <begin position="441"/>
        <end position="504"/>
    </location>
</feature>
<comment type="pathway">
    <text evidence="2 8">Glycolipid biosynthesis; glycosylphosphatidylinositol-anchor biosynthesis.</text>
</comment>
<dbReference type="PANTHER" id="PTHR20661:SF0">
    <property type="entry name" value="PHOSPHATIDYLINOSITOL-GLYCAN BIOSYNTHESIS CLASS W PROTEIN"/>
    <property type="match status" value="1"/>
</dbReference>
<evidence type="ECO:0000256" key="4">
    <source>
        <dbReference type="ARBA" id="ARBA00022502"/>
    </source>
</evidence>
<evidence type="ECO:0000256" key="5">
    <source>
        <dbReference type="ARBA" id="ARBA00022692"/>
    </source>
</evidence>
<feature type="transmembrane region" description="Helical" evidence="8">
    <location>
        <begin position="377"/>
        <end position="396"/>
    </location>
</feature>
<keyword evidence="11" id="KW-1185">Reference proteome</keyword>
<sequence>MSSYKEAKEAFVSDTTGSSLSQILQISSVTVASLTLFFSLSTRVAPSSATFNQPSNRFIIETTVLAVPILYALTILAEWPLWLTLGALVGAFMLSLQPRYTMFISPKRRDSMRLPPTPTTPTSQIPIPILPLPSLTVYRANMMLLTVICILAVDFPVFPRVLAKCETWGASMMDLGVGSFVFSQGLVSAIPFLKDPTYASAPVGPKLLETVKKTAPVLALGLVRVLLVKGTDYPEHVTEYGVHWNFFITLALLPMASVLLHPYMLRMSIPVIGLLITSAHEFLLHKTSLQRWVLSEERIGILGMNKEGITSFPGYLAIHILGFAIGTLILPPSPSHFRRRQTAIKPDPQESSNAVYSSRKPFRLSLERQLDKTVIELSAYTLMWWTLFGVVAMMSGGRMGVSRRLANLSYVLLTTAYNSLFLLCYIALELMFSPSMEPEPRSQAARKYQEQPRSDDVTGRPANFPSAFVRRSSSIRTPEPEPEPDNESGEFIQPKKPTQPPLQAPALFEAINKNGLPVFLLVRG</sequence>
<reference evidence="10 11" key="1">
    <citation type="submission" date="2014-04" db="EMBL/GenBank/DDBJ databases">
        <authorList>
            <consortium name="DOE Joint Genome Institute"/>
            <person name="Kuo A."/>
            <person name="Girlanda M."/>
            <person name="Perotto S."/>
            <person name="Kohler A."/>
            <person name="Nagy L.G."/>
            <person name="Floudas D."/>
            <person name="Copeland A."/>
            <person name="Barry K.W."/>
            <person name="Cichocki N."/>
            <person name="Veneault-Fourrey C."/>
            <person name="LaButti K."/>
            <person name="Lindquist E.A."/>
            <person name="Lipzen A."/>
            <person name="Lundell T."/>
            <person name="Morin E."/>
            <person name="Murat C."/>
            <person name="Sun H."/>
            <person name="Tunlid A."/>
            <person name="Henrissat B."/>
            <person name="Grigoriev I.V."/>
            <person name="Hibbett D.S."/>
            <person name="Martin F."/>
            <person name="Nordberg H.P."/>
            <person name="Cantor M.N."/>
            <person name="Hua S.X."/>
        </authorList>
    </citation>
    <scope>NUCLEOTIDE SEQUENCE [LARGE SCALE GENOMIC DNA]</scope>
    <source>
        <strain evidence="10 11">MUT 4182</strain>
    </source>
</reference>
<feature type="transmembrane region" description="Helical" evidence="8">
    <location>
        <begin position="408"/>
        <end position="428"/>
    </location>
</feature>